<sequence length="130" mass="14219">MTWIVGSLQIVIQTCQRFDEHVTAFIREFVTAGGEKVEGFVQIEIQMTVEMTANELIDLLLVLSVQILELVESGELDDVETVRRENIGLSAQEMLGFETRDLGDGGEDVSGLACGTFQTVLVVDLEIGGV</sequence>
<evidence type="ECO:0000313" key="1">
    <source>
        <dbReference type="EMBL" id="KAF1764284.1"/>
    </source>
</evidence>
<dbReference type="KEGG" id="crq:GCK72_004231"/>
<dbReference type="AlphaFoldDB" id="A0A6A5HBV4"/>
<proteinExistence type="predicted"/>
<accession>A0A6A5HBV4</accession>
<dbReference type="EMBL" id="WUAV01000002">
    <property type="protein sequence ID" value="KAF1764284.1"/>
    <property type="molecule type" value="Genomic_DNA"/>
</dbReference>
<gene>
    <name evidence="1" type="ORF">GCK72_004231</name>
</gene>
<dbReference type="GeneID" id="78773836"/>
<dbReference type="Proteomes" id="UP000483820">
    <property type="component" value="Chromosome II"/>
</dbReference>
<name>A0A6A5HBV4_CAERE</name>
<evidence type="ECO:0000313" key="2">
    <source>
        <dbReference type="Proteomes" id="UP000483820"/>
    </source>
</evidence>
<organism evidence="1 2">
    <name type="scientific">Caenorhabditis remanei</name>
    <name type="common">Caenorhabditis vulgaris</name>
    <dbReference type="NCBI Taxonomy" id="31234"/>
    <lineage>
        <taxon>Eukaryota</taxon>
        <taxon>Metazoa</taxon>
        <taxon>Ecdysozoa</taxon>
        <taxon>Nematoda</taxon>
        <taxon>Chromadorea</taxon>
        <taxon>Rhabditida</taxon>
        <taxon>Rhabditina</taxon>
        <taxon>Rhabditomorpha</taxon>
        <taxon>Rhabditoidea</taxon>
        <taxon>Rhabditidae</taxon>
        <taxon>Peloderinae</taxon>
        <taxon>Caenorhabditis</taxon>
    </lineage>
</organism>
<dbReference type="CTD" id="78773836"/>
<reference evidence="1 2" key="1">
    <citation type="submission" date="2019-12" db="EMBL/GenBank/DDBJ databases">
        <title>Chromosome-level assembly of the Caenorhabditis remanei genome.</title>
        <authorList>
            <person name="Teterina A.A."/>
            <person name="Willis J.H."/>
            <person name="Phillips P.C."/>
        </authorList>
    </citation>
    <scope>NUCLEOTIDE SEQUENCE [LARGE SCALE GENOMIC DNA]</scope>
    <source>
        <strain evidence="1 2">PX506</strain>
        <tissue evidence="1">Whole organism</tissue>
    </source>
</reference>
<comment type="caution">
    <text evidence="1">The sequence shown here is derived from an EMBL/GenBank/DDBJ whole genome shotgun (WGS) entry which is preliminary data.</text>
</comment>
<dbReference type="RefSeq" id="XP_053588746.1">
    <property type="nucleotide sequence ID" value="XM_053724552.1"/>
</dbReference>
<protein>
    <submittedName>
        <fullName evidence="1">Uncharacterized protein</fullName>
    </submittedName>
</protein>